<feature type="region of interest" description="Disordered" evidence="1">
    <location>
        <begin position="273"/>
        <end position="315"/>
    </location>
</feature>
<reference evidence="2 3" key="1">
    <citation type="submission" date="2020-04" db="EMBL/GenBank/DDBJ databases">
        <title>Plant Genome Project.</title>
        <authorList>
            <person name="Zhang R.-G."/>
        </authorList>
    </citation>
    <scope>NUCLEOTIDE SEQUENCE [LARGE SCALE GENOMIC DNA]</scope>
    <source>
        <strain evidence="2">YNK0</strain>
        <tissue evidence="2">Leaf</tissue>
    </source>
</reference>
<accession>A0A835DFF2</accession>
<proteinExistence type="predicted"/>
<dbReference type="EMBL" id="JABCRI010000007">
    <property type="protein sequence ID" value="KAF8402513.1"/>
    <property type="molecule type" value="Genomic_DNA"/>
</dbReference>
<gene>
    <name evidence="2" type="ORF">HHK36_010598</name>
</gene>
<dbReference type="Proteomes" id="UP000655225">
    <property type="component" value="Unassembled WGS sequence"/>
</dbReference>
<evidence type="ECO:0000313" key="2">
    <source>
        <dbReference type="EMBL" id="KAF8402513.1"/>
    </source>
</evidence>
<evidence type="ECO:0000313" key="3">
    <source>
        <dbReference type="Proteomes" id="UP000655225"/>
    </source>
</evidence>
<keyword evidence="3" id="KW-1185">Reference proteome</keyword>
<feature type="region of interest" description="Disordered" evidence="1">
    <location>
        <begin position="193"/>
        <end position="215"/>
    </location>
</feature>
<organism evidence="2 3">
    <name type="scientific">Tetracentron sinense</name>
    <name type="common">Spur-leaf</name>
    <dbReference type="NCBI Taxonomy" id="13715"/>
    <lineage>
        <taxon>Eukaryota</taxon>
        <taxon>Viridiplantae</taxon>
        <taxon>Streptophyta</taxon>
        <taxon>Embryophyta</taxon>
        <taxon>Tracheophyta</taxon>
        <taxon>Spermatophyta</taxon>
        <taxon>Magnoliopsida</taxon>
        <taxon>Trochodendrales</taxon>
        <taxon>Trochodendraceae</taxon>
        <taxon>Tetracentron</taxon>
    </lineage>
</organism>
<dbReference type="AlphaFoldDB" id="A0A835DFF2"/>
<evidence type="ECO:0000256" key="1">
    <source>
        <dbReference type="SAM" id="MobiDB-lite"/>
    </source>
</evidence>
<name>A0A835DFF2_TETSI</name>
<comment type="caution">
    <text evidence="2">The sequence shown here is derived from an EMBL/GenBank/DDBJ whole genome shotgun (WGS) entry which is preliminary data.</text>
</comment>
<sequence length="422" mass="44850">MAVATQSRGACLVVRGAGGVGTEDKQSNDSKRKVEALEKGTRNLELHGKLKHKRIKQKKNEGRTIRRRNLRIWRRKASIEGYSITTGGDISQLSPLPFVENLTEAHADGSDLAEVSPVVGANPVFQPFLLAHSRPISTTLNPDSEEILVIGQSCGPHLPRDLSPTNGCLSMVDTGIDASEPFGLDSTIQKSEYKRKKGSGQGIEKGFEPASDQDPSLGPLGGLQGDKGAGGLLGIFGFQDVAILVWQDQGVGICLRSSLDSRKVPQDLRAEIRNSPHTGKAMNTDCSEQDEVPSSDTSLGFKDAADPEQIGSGSDTMHEAQVVSDPLVVKISVDAPHPHRGLMDLSELPAEGGLVFTYCCSAWSFSDIAIGFLIRKDWPMHGSGEGIGNSSVARPHIVGMMQVASALAVAVGTAQVGDARST</sequence>
<protein>
    <submittedName>
        <fullName evidence="2">Uncharacterized protein</fullName>
    </submittedName>
</protein>